<proteinExistence type="predicted"/>
<dbReference type="SMART" id="SM01034">
    <property type="entry name" value="BLUF"/>
    <property type="match status" value="1"/>
</dbReference>
<evidence type="ECO:0000313" key="2">
    <source>
        <dbReference type="EMBL" id="KAA0684292.1"/>
    </source>
</evidence>
<evidence type="ECO:0000259" key="1">
    <source>
        <dbReference type="PROSITE" id="PS50925"/>
    </source>
</evidence>
<feature type="domain" description="BLUF" evidence="1">
    <location>
        <begin position="14"/>
        <end position="104"/>
    </location>
</feature>
<keyword evidence="3" id="KW-1185">Reference proteome</keyword>
<evidence type="ECO:0000313" key="3">
    <source>
        <dbReference type="Proteomes" id="UP000480854"/>
    </source>
</evidence>
<dbReference type="InterPro" id="IPR007024">
    <property type="entry name" value="BLUF_domain"/>
</dbReference>
<dbReference type="GO" id="GO:0009882">
    <property type="term" value="F:blue light photoreceptor activity"/>
    <property type="evidence" value="ECO:0007669"/>
    <property type="project" value="InterPro"/>
</dbReference>
<name>A0A9W7NP93_9PROT</name>
<dbReference type="EMBL" id="QOKW01000001">
    <property type="protein sequence ID" value="KAA0684292.1"/>
    <property type="molecule type" value="Genomic_DNA"/>
</dbReference>
<dbReference type="AlphaFoldDB" id="A0A9W7NP93"/>
<dbReference type="SUPFAM" id="SSF54975">
    <property type="entry name" value="Acylphosphatase/BLUF domain-like"/>
    <property type="match status" value="1"/>
</dbReference>
<protein>
    <submittedName>
        <fullName evidence="2">Blue light sensor protein</fullName>
    </submittedName>
</protein>
<sequence length="144" mass="16294">MKWDGDEKGRDMFLCQAAYFSTPEAIDEAVIRDILAKSEEKNARLHITGALSYNGQRFMQVLEGERAALSRLIIEIANDARHKNFTLLGFHPIDERLFSSWSMTYIAPDALSEYIVSRYSVNSTMMPEAMTYESVVGALRSLCS</sequence>
<dbReference type="InterPro" id="IPR036046">
    <property type="entry name" value="Acylphosphatase-like_dom_sf"/>
</dbReference>
<accession>A0A9W7NP93</accession>
<dbReference type="Pfam" id="PF04940">
    <property type="entry name" value="BLUF"/>
    <property type="match status" value="1"/>
</dbReference>
<dbReference type="Gene3D" id="3.30.70.100">
    <property type="match status" value="1"/>
</dbReference>
<dbReference type="GO" id="GO:0071949">
    <property type="term" value="F:FAD binding"/>
    <property type="evidence" value="ECO:0007669"/>
    <property type="project" value="InterPro"/>
</dbReference>
<reference evidence="2 3" key="1">
    <citation type="submission" date="2018-07" db="EMBL/GenBank/DDBJ databases">
        <title>Genome sequence of Azospirillum sp. ATCC 49961.</title>
        <authorList>
            <person name="Sant'Anna F.H."/>
            <person name="Baldani J.I."/>
            <person name="Zilli J.E."/>
            <person name="Reis V.M."/>
            <person name="Hartmann A."/>
            <person name="Cruz L."/>
            <person name="de Souza E.M."/>
            <person name="de Oliveira Pedrosa F."/>
            <person name="Passaglia L.M.P."/>
        </authorList>
    </citation>
    <scope>NUCLEOTIDE SEQUENCE [LARGE SCALE GENOMIC DNA]</scope>
    <source>
        <strain evidence="2 3">ATCC 49961</strain>
    </source>
</reference>
<dbReference type="Proteomes" id="UP000480854">
    <property type="component" value="Unassembled WGS sequence"/>
</dbReference>
<dbReference type="PROSITE" id="PS50925">
    <property type="entry name" value="BLUF"/>
    <property type="match status" value="1"/>
</dbReference>
<comment type="caution">
    <text evidence="2">The sequence shown here is derived from an EMBL/GenBank/DDBJ whole genome shotgun (WGS) entry which is preliminary data.</text>
</comment>
<organism evidence="2 3">
    <name type="scientific">Roseomonas genomospecies 6</name>
    <dbReference type="NCBI Taxonomy" id="214106"/>
    <lineage>
        <taxon>Bacteria</taxon>
        <taxon>Pseudomonadati</taxon>
        <taxon>Pseudomonadota</taxon>
        <taxon>Alphaproteobacteria</taxon>
        <taxon>Acetobacterales</taxon>
        <taxon>Roseomonadaceae</taxon>
        <taxon>Roseomonas</taxon>
    </lineage>
</organism>
<dbReference type="OrthoDB" id="196105at2"/>
<gene>
    <name evidence="2" type="ORF">DS843_02350</name>
</gene>